<dbReference type="Pfam" id="PF00196">
    <property type="entry name" value="GerE"/>
    <property type="match status" value="1"/>
</dbReference>
<comment type="caution">
    <text evidence="5">The sequence shown here is derived from an EMBL/GenBank/DDBJ whole genome shotgun (WGS) entry which is preliminary data.</text>
</comment>
<evidence type="ECO:0000313" key="5">
    <source>
        <dbReference type="EMBL" id="MFI5679212.1"/>
    </source>
</evidence>
<feature type="compositionally biased region" description="Low complexity" evidence="3">
    <location>
        <begin position="296"/>
        <end position="309"/>
    </location>
</feature>
<evidence type="ECO:0000256" key="1">
    <source>
        <dbReference type="ARBA" id="ARBA00022741"/>
    </source>
</evidence>
<gene>
    <name evidence="5" type="ORF">ACIA8P_32015</name>
</gene>
<dbReference type="Gene3D" id="1.25.40.10">
    <property type="entry name" value="Tetratricopeptide repeat domain"/>
    <property type="match status" value="1"/>
</dbReference>
<dbReference type="PANTHER" id="PTHR16305">
    <property type="entry name" value="TESTICULAR SOLUBLE ADENYLYL CYCLASE"/>
    <property type="match status" value="1"/>
</dbReference>
<accession>A0ABW7YA01</accession>
<evidence type="ECO:0000313" key="6">
    <source>
        <dbReference type="Proteomes" id="UP001612415"/>
    </source>
</evidence>
<dbReference type="InterPro" id="IPR036388">
    <property type="entry name" value="WH-like_DNA-bd_sf"/>
</dbReference>
<feature type="region of interest" description="Disordered" evidence="3">
    <location>
        <begin position="285"/>
        <end position="309"/>
    </location>
</feature>
<dbReference type="SUPFAM" id="SSF48452">
    <property type="entry name" value="TPR-like"/>
    <property type="match status" value="1"/>
</dbReference>
<dbReference type="SUPFAM" id="SSF52540">
    <property type="entry name" value="P-loop containing nucleoside triphosphate hydrolases"/>
    <property type="match status" value="1"/>
</dbReference>
<dbReference type="SMART" id="SM00421">
    <property type="entry name" value="HTH_LUXR"/>
    <property type="match status" value="1"/>
</dbReference>
<dbReference type="Gene3D" id="1.10.10.10">
    <property type="entry name" value="Winged helix-like DNA-binding domain superfamily/Winged helix DNA-binding domain"/>
    <property type="match status" value="1"/>
</dbReference>
<dbReference type="InterPro" id="IPR000792">
    <property type="entry name" value="Tscrpt_reg_LuxR_C"/>
</dbReference>
<evidence type="ECO:0000259" key="4">
    <source>
        <dbReference type="PROSITE" id="PS50043"/>
    </source>
</evidence>
<dbReference type="InterPro" id="IPR011990">
    <property type="entry name" value="TPR-like_helical_dom_sf"/>
</dbReference>
<dbReference type="CDD" id="cd06170">
    <property type="entry name" value="LuxR_C_like"/>
    <property type="match status" value="1"/>
</dbReference>
<dbReference type="Pfam" id="PF13191">
    <property type="entry name" value="AAA_16"/>
    <property type="match status" value="1"/>
</dbReference>
<dbReference type="InterPro" id="IPR016032">
    <property type="entry name" value="Sig_transdc_resp-reg_C-effctor"/>
</dbReference>
<evidence type="ECO:0000256" key="3">
    <source>
        <dbReference type="SAM" id="MobiDB-lite"/>
    </source>
</evidence>
<keyword evidence="6" id="KW-1185">Reference proteome</keyword>
<protein>
    <submittedName>
        <fullName evidence="5">AAA family ATPase</fullName>
    </submittedName>
</protein>
<feature type="domain" description="HTH luxR-type" evidence="4">
    <location>
        <begin position="900"/>
        <end position="962"/>
    </location>
</feature>
<dbReference type="PRINTS" id="PR00038">
    <property type="entry name" value="HTHLUXR"/>
</dbReference>
<dbReference type="RefSeq" id="WP_398659715.1">
    <property type="nucleotide sequence ID" value="NZ_JBITDC010000014.1"/>
</dbReference>
<name>A0ABW7YA01_STRCE</name>
<dbReference type="SUPFAM" id="SSF46894">
    <property type="entry name" value="C-terminal effector domain of the bipartite response regulators"/>
    <property type="match status" value="1"/>
</dbReference>
<keyword evidence="1" id="KW-0547">Nucleotide-binding</keyword>
<dbReference type="Proteomes" id="UP001612415">
    <property type="component" value="Unassembled WGS sequence"/>
</dbReference>
<dbReference type="InterPro" id="IPR027417">
    <property type="entry name" value="P-loop_NTPase"/>
</dbReference>
<dbReference type="Gene3D" id="3.40.50.300">
    <property type="entry name" value="P-loop containing nucleotide triphosphate hydrolases"/>
    <property type="match status" value="1"/>
</dbReference>
<evidence type="ECO:0000256" key="2">
    <source>
        <dbReference type="ARBA" id="ARBA00022840"/>
    </source>
</evidence>
<dbReference type="PANTHER" id="PTHR16305:SF35">
    <property type="entry name" value="TRANSCRIPTIONAL ACTIVATOR DOMAIN"/>
    <property type="match status" value="1"/>
</dbReference>
<organism evidence="5 6">
    <name type="scientific">Streptomyces cellulosae</name>
    <dbReference type="NCBI Taxonomy" id="1968"/>
    <lineage>
        <taxon>Bacteria</taxon>
        <taxon>Bacillati</taxon>
        <taxon>Actinomycetota</taxon>
        <taxon>Actinomycetes</taxon>
        <taxon>Kitasatosporales</taxon>
        <taxon>Streptomycetaceae</taxon>
        <taxon>Streptomyces</taxon>
    </lineage>
</organism>
<feature type="region of interest" description="Disordered" evidence="3">
    <location>
        <begin position="795"/>
        <end position="823"/>
    </location>
</feature>
<dbReference type="InterPro" id="IPR041664">
    <property type="entry name" value="AAA_16"/>
</dbReference>
<proteinExistence type="predicted"/>
<keyword evidence="2" id="KW-0067">ATP-binding</keyword>
<dbReference type="PROSITE" id="PS50043">
    <property type="entry name" value="HTH_LUXR_2"/>
    <property type="match status" value="1"/>
</dbReference>
<sequence length="962" mass="101263">MRKLPKLYGREHEQALVRNLVADAAAGPGRVLLLRGPAGIGKTALLDDAVDHAVRQRPGTTVLRCTGVESEGTFAFGGLLGLLACVLDRVPELPAPQRHALNGALGLVPAADVGELSVRAAVLSLTRLLTADGPVLLAVDDVQWLDLPTLASVLFAARRAVPRLAVLLTARADPEEDTDTATRDLPSLDLAGLSPPAARALLAARGVRDGDTAALLAVADGNPLALAELPVPDGTSADPLPLDARLREAFAHRARALPPDVRTLLLVAAAETHGRTDAVLAATTRLTSDGAPGLTEPPGTAPTDTPAPADSAAAHLAAAERAALLLVTGPTLRFRHPLVRAAVYADAPFPDRARAHLALAATLTGDDALWHRARARTAPDEELAAALERAADSIAGRGGLAAAASVLARAADLGTDPWARTRRLAAAAHAAWKSGHPETARRLAARAADTPGLLPGPARLELTRLDGLIAHSGGDQRRAFEQLTRAAEAHAPHRPPAATALLFMACDAADHAGLAQALHDTALRIAASAVEPRQQEYGRLLAAAYDGAWRAYPGPLSPGDPWAILRAAPDDLGTTRVHRWLWPSAITRDGPDPVLARDFTRTACERIRAEGVAALLPRPLLWLADLECRTGLFTDAAAHAREALCLTRDLAHPVSRADALALLARIAALHGDEARCRTYAEEASATALPLHNRAAAAEAAWALALLALSRGEHAEARERLLPVHTPGSARAHRRIARLSAADLTQAWVATGDRAAAGPVAKEAAALADRSGLPWARAQAALCRLLLDGTGERAPTGGLTRARTGAETDTVPVPVPIPDTDTDRGTDDWAVADHGFADQPFARARAALAYGERLRRDRRAVAAREQLRSAVDLFDGIGAPVWRDRARAELRAAGASARRGREDPAAQLTPQELQVARLAAQGLSNREIGVRLTMSPRTAGYHLYKVFPKLGLTGRAELRDLDL</sequence>
<dbReference type="EMBL" id="JBITDC010000014">
    <property type="protein sequence ID" value="MFI5679212.1"/>
    <property type="molecule type" value="Genomic_DNA"/>
</dbReference>
<reference evidence="5 6" key="1">
    <citation type="submission" date="2024-10" db="EMBL/GenBank/DDBJ databases">
        <title>The Natural Products Discovery Center: Release of the First 8490 Sequenced Strains for Exploring Actinobacteria Biosynthetic Diversity.</title>
        <authorList>
            <person name="Kalkreuter E."/>
            <person name="Kautsar S.A."/>
            <person name="Yang D."/>
            <person name="Bader C.D."/>
            <person name="Teijaro C.N."/>
            <person name="Fluegel L."/>
            <person name="Davis C.M."/>
            <person name="Simpson J.R."/>
            <person name="Lauterbach L."/>
            <person name="Steele A.D."/>
            <person name="Gui C."/>
            <person name="Meng S."/>
            <person name="Li G."/>
            <person name="Viehrig K."/>
            <person name="Ye F."/>
            <person name="Su P."/>
            <person name="Kiefer A.F."/>
            <person name="Nichols A."/>
            <person name="Cepeda A.J."/>
            <person name="Yan W."/>
            <person name="Fan B."/>
            <person name="Jiang Y."/>
            <person name="Adhikari A."/>
            <person name="Zheng C.-J."/>
            <person name="Schuster L."/>
            <person name="Cowan T.M."/>
            <person name="Smanski M.J."/>
            <person name="Chevrette M.G."/>
            <person name="De Carvalho L.P.S."/>
            <person name="Shen B."/>
        </authorList>
    </citation>
    <scope>NUCLEOTIDE SEQUENCE [LARGE SCALE GENOMIC DNA]</scope>
    <source>
        <strain evidence="5 6">NPDC051599</strain>
    </source>
</reference>